<dbReference type="GO" id="GO:0005524">
    <property type="term" value="F:ATP binding"/>
    <property type="evidence" value="ECO:0007669"/>
    <property type="project" value="UniProtKB-UniRule"/>
</dbReference>
<keyword evidence="6 8" id="KW-0067">ATP-binding</keyword>
<organism evidence="10 11">
    <name type="scientific">Acinetobacter colistiniresistens</name>
    <dbReference type="NCBI Taxonomy" id="280145"/>
    <lineage>
        <taxon>Bacteria</taxon>
        <taxon>Pseudomonadati</taxon>
        <taxon>Pseudomonadota</taxon>
        <taxon>Gammaproteobacteria</taxon>
        <taxon>Moraxellales</taxon>
        <taxon>Moraxellaceae</taxon>
        <taxon>Acinetobacter</taxon>
    </lineage>
</organism>
<dbReference type="SUPFAM" id="SSF52402">
    <property type="entry name" value="Adenine nucleotide alpha hydrolases-like"/>
    <property type="match status" value="1"/>
</dbReference>
<evidence type="ECO:0000256" key="1">
    <source>
        <dbReference type="ARBA" id="ARBA00004496"/>
    </source>
</evidence>
<comment type="function">
    <text evidence="8">Ligates lysine onto the cytidine present at position 34 of the AUA codon-specific tRNA(Ile) that contains the anticodon CAU, in an ATP-dependent manner. Cytidine is converted to lysidine, thus changing the amino acid specificity of the tRNA from methionine to isoleucine.</text>
</comment>
<dbReference type="RefSeq" id="WP_081402452.1">
    <property type="nucleotide sequence ID" value="NZ_BHGD02000003.1"/>
</dbReference>
<dbReference type="PANTHER" id="PTHR43033">
    <property type="entry name" value="TRNA(ILE)-LYSIDINE SYNTHASE-RELATED"/>
    <property type="match status" value="1"/>
</dbReference>
<dbReference type="Gene3D" id="1.20.59.20">
    <property type="match status" value="1"/>
</dbReference>
<evidence type="ECO:0000256" key="3">
    <source>
        <dbReference type="ARBA" id="ARBA00022598"/>
    </source>
</evidence>
<dbReference type="SMART" id="SM00977">
    <property type="entry name" value="TilS_C"/>
    <property type="match status" value="1"/>
</dbReference>
<comment type="catalytic activity">
    <reaction evidence="7 8">
        <text>cytidine(34) in tRNA(Ile2) + L-lysine + ATP = lysidine(34) in tRNA(Ile2) + AMP + diphosphate + H(+)</text>
        <dbReference type="Rhea" id="RHEA:43744"/>
        <dbReference type="Rhea" id="RHEA-COMP:10625"/>
        <dbReference type="Rhea" id="RHEA-COMP:10670"/>
        <dbReference type="ChEBI" id="CHEBI:15378"/>
        <dbReference type="ChEBI" id="CHEBI:30616"/>
        <dbReference type="ChEBI" id="CHEBI:32551"/>
        <dbReference type="ChEBI" id="CHEBI:33019"/>
        <dbReference type="ChEBI" id="CHEBI:82748"/>
        <dbReference type="ChEBI" id="CHEBI:83665"/>
        <dbReference type="ChEBI" id="CHEBI:456215"/>
        <dbReference type="EC" id="6.3.4.19"/>
    </reaction>
</comment>
<dbReference type="Pfam" id="PF09179">
    <property type="entry name" value="TilS"/>
    <property type="match status" value="1"/>
</dbReference>
<evidence type="ECO:0000259" key="9">
    <source>
        <dbReference type="SMART" id="SM00977"/>
    </source>
</evidence>
<dbReference type="AlphaFoldDB" id="A0A558FMX3"/>
<comment type="domain">
    <text evidence="8">The N-terminal region contains the highly conserved SGGXDS motif, predicted to be a P-loop motif involved in ATP binding.</text>
</comment>
<evidence type="ECO:0000313" key="10">
    <source>
        <dbReference type="EMBL" id="TVT86854.1"/>
    </source>
</evidence>
<dbReference type="InterPro" id="IPR015262">
    <property type="entry name" value="tRNA_Ile_lys_synt_subst-bd"/>
</dbReference>
<dbReference type="Gene3D" id="3.40.50.620">
    <property type="entry name" value="HUPs"/>
    <property type="match status" value="1"/>
</dbReference>
<dbReference type="Pfam" id="PF11734">
    <property type="entry name" value="TilS_C"/>
    <property type="match status" value="1"/>
</dbReference>
<dbReference type="NCBIfam" id="TIGR02433">
    <property type="entry name" value="lysidine_TilS_C"/>
    <property type="match status" value="1"/>
</dbReference>
<dbReference type="InterPro" id="IPR014729">
    <property type="entry name" value="Rossmann-like_a/b/a_fold"/>
</dbReference>
<dbReference type="InterPro" id="IPR012094">
    <property type="entry name" value="tRNA_Ile_lys_synt"/>
</dbReference>
<name>A0A558FMX3_9GAMM</name>
<accession>A0A558FMX3</accession>
<dbReference type="PANTHER" id="PTHR43033:SF1">
    <property type="entry name" value="TRNA(ILE)-LYSIDINE SYNTHASE-RELATED"/>
    <property type="match status" value="1"/>
</dbReference>
<dbReference type="SUPFAM" id="SSF56037">
    <property type="entry name" value="PheT/TilS domain"/>
    <property type="match status" value="1"/>
</dbReference>
<protein>
    <recommendedName>
        <fullName evidence="8">tRNA(Ile)-lysidine synthase</fullName>
        <ecNumber evidence="8">6.3.4.19</ecNumber>
    </recommendedName>
    <alternativeName>
        <fullName evidence="8">tRNA(Ile)-2-lysyl-cytidine synthase</fullName>
    </alternativeName>
    <alternativeName>
        <fullName evidence="8">tRNA(Ile)-lysidine synthetase</fullName>
    </alternativeName>
</protein>
<dbReference type="GO" id="GO:0006400">
    <property type="term" value="P:tRNA modification"/>
    <property type="evidence" value="ECO:0007669"/>
    <property type="project" value="UniProtKB-UniRule"/>
</dbReference>
<dbReference type="GO" id="GO:0032267">
    <property type="term" value="F:tRNA(Ile)-lysidine synthase activity"/>
    <property type="evidence" value="ECO:0007669"/>
    <property type="project" value="UniProtKB-EC"/>
</dbReference>
<comment type="caution">
    <text evidence="10">The sequence shown here is derived from an EMBL/GenBank/DDBJ whole genome shotgun (WGS) entry which is preliminary data.</text>
</comment>
<evidence type="ECO:0000256" key="4">
    <source>
        <dbReference type="ARBA" id="ARBA00022694"/>
    </source>
</evidence>
<dbReference type="EMBL" id="VMTP01000024">
    <property type="protein sequence ID" value="TVT86854.1"/>
    <property type="molecule type" value="Genomic_DNA"/>
</dbReference>
<proteinExistence type="inferred from homology"/>
<reference evidence="10 11" key="1">
    <citation type="submission" date="2019-07" db="EMBL/GenBank/DDBJ databases">
        <title>Draft Genome Sequence of the first blaOXA-58-Harboring Acinetobacter colistiniresistens clinical isolate from Brazil.</title>
        <authorList>
            <person name="Favaro L.S."/>
            <person name="Paula-Petroli S.B."/>
            <person name="Moura C.F."/>
            <person name="Tognim M.C.B."/>
            <person name="Venancio E.J."/>
            <person name="Yamada-Ogatta S.F."/>
            <person name="Carrara-Marroni F.E."/>
        </authorList>
    </citation>
    <scope>NUCLEOTIDE SEQUENCE [LARGE SCALE GENOMIC DNA]</scope>
    <source>
        <strain evidence="10 11">DL</strain>
    </source>
</reference>
<gene>
    <name evidence="8 10" type="primary">tilS</name>
    <name evidence="10" type="ORF">FPV60_02895</name>
</gene>
<evidence type="ECO:0000256" key="8">
    <source>
        <dbReference type="HAMAP-Rule" id="MF_01161"/>
    </source>
</evidence>
<comment type="similarity">
    <text evidence="8">Belongs to the tRNA(Ile)-lysidine synthase family.</text>
</comment>
<evidence type="ECO:0000313" key="11">
    <source>
        <dbReference type="Proteomes" id="UP000316981"/>
    </source>
</evidence>
<evidence type="ECO:0000256" key="7">
    <source>
        <dbReference type="ARBA" id="ARBA00048539"/>
    </source>
</evidence>
<dbReference type="InterPro" id="IPR011063">
    <property type="entry name" value="TilS/TtcA_N"/>
</dbReference>
<dbReference type="GO" id="GO:0005737">
    <property type="term" value="C:cytoplasm"/>
    <property type="evidence" value="ECO:0007669"/>
    <property type="project" value="UniProtKB-SubCell"/>
</dbReference>
<keyword evidence="5 8" id="KW-0547">Nucleotide-binding</keyword>
<keyword evidence="3 8" id="KW-0436">Ligase</keyword>
<dbReference type="InterPro" id="IPR012795">
    <property type="entry name" value="tRNA_Ile_lys_synt_N"/>
</dbReference>
<evidence type="ECO:0000256" key="2">
    <source>
        <dbReference type="ARBA" id="ARBA00022490"/>
    </source>
</evidence>
<dbReference type="CDD" id="cd01992">
    <property type="entry name" value="TilS_N"/>
    <property type="match status" value="1"/>
</dbReference>
<dbReference type="InterPro" id="IPR012796">
    <property type="entry name" value="Lysidine-tRNA-synth_C"/>
</dbReference>
<comment type="subcellular location">
    <subcellularLocation>
        <location evidence="1 8">Cytoplasm</location>
    </subcellularLocation>
</comment>
<sequence>MRRTLSTFNEVWQQQFRHRVLAQTQHFSEQPQFLIGCSGGMDSMLLLYLMSELFPTQSRVIYIDHQLQSRSAEWGTLVQQHAEALNIPFILEKVSVAAGNLEQQARNARYQAYQQHLKSDEILVLAHHQQDQAETLLLRLFSGAGVHGLAAMQQLDVRSDLTIWRPFLQLSRQQIAQWSAQLGFDYVTDPSNHDTHYDRAWCREVLWPVLQQRFPKMQAAVTRSSDLMQDAAEILDQVLQADWQHCATDRELDLIKLSQLSTARQRQLLSAWVKGNDQYRPSFDMVQRLQQEVILAKPDAQASLHINQHYFVRYQKKIYRLTQAERDAEKTSSFPDVLLQHYEIGKTIDVAAGQFTIRPHEIGLSAQLLGRELSLIQRQGGEKIHLYGRVGSWPLKKAIQEAQILPWLRHTIQILVVDNVMLGVFSPKGFWLAQSEYLEQGGWQPSLISDCNDFFHQSISYDE</sequence>
<dbReference type="Proteomes" id="UP000316981">
    <property type="component" value="Unassembled WGS sequence"/>
</dbReference>
<dbReference type="SUPFAM" id="SSF82829">
    <property type="entry name" value="MesJ substrate recognition domain-like"/>
    <property type="match status" value="1"/>
</dbReference>
<feature type="binding site" evidence="8">
    <location>
        <begin position="38"/>
        <end position="43"/>
    </location>
    <ligand>
        <name>ATP</name>
        <dbReference type="ChEBI" id="CHEBI:30616"/>
    </ligand>
</feature>
<keyword evidence="4 8" id="KW-0819">tRNA processing</keyword>
<dbReference type="NCBIfam" id="TIGR02432">
    <property type="entry name" value="lysidine_TilS_N"/>
    <property type="match status" value="1"/>
</dbReference>
<feature type="domain" description="Lysidine-tRNA(Ile) synthetase C-terminal" evidence="9">
    <location>
        <begin position="373"/>
        <end position="447"/>
    </location>
</feature>
<evidence type="ECO:0000256" key="6">
    <source>
        <dbReference type="ARBA" id="ARBA00022840"/>
    </source>
</evidence>
<evidence type="ECO:0000256" key="5">
    <source>
        <dbReference type="ARBA" id="ARBA00022741"/>
    </source>
</evidence>
<keyword evidence="2 8" id="KW-0963">Cytoplasm</keyword>
<dbReference type="Pfam" id="PF01171">
    <property type="entry name" value="ATP_bind_3"/>
    <property type="match status" value="1"/>
</dbReference>
<dbReference type="EC" id="6.3.4.19" evidence="8"/>
<dbReference type="GeneID" id="45417181"/>
<dbReference type="HAMAP" id="MF_01161">
    <property type="entry name" value="tRNA_Ile_lys_synt"/>
    <property type="match status" value="1"/>
</dbReference>